<organism evidence="2 3">
    <name type="scientific">Riccia sorocarpa</name>
    <dbReference type="NCBI Taxonomy" id="122646"/>
    <lineage>
        <taxon>Eukaryota</taxon>
        <taxon>Viridiplantae</taxon>
        <taxon>Streptophyta</taxon>
        <taxon>Embryophyta</taxon>
        <taxon>Marchantiophyta</taxon>
        <taxon>Marchantiopsida</taxon>
        <taxon>Marchantiidae</taxon>
        <taxon>Marchantiales</taxon>
        <taxon>Ricciaceae</taxon>
        <taxon>Riccia</taxon>
    </lineage>
</organism>
<sequence length="116" mass="12980">MSGVRNHILIPRHILYELQLAARLLSDGRELVASPRPSRIRNSQEDPLQRGIQALDAGRIVLEKAVELKSEDDEVWVNDASLEALVDEFETYHGVTHNGRAPENGGKLLKRDSDSD</sequence>
<protein>
    <submittedName>
        <fullName evidence="2">Uncharacterized protein</fullName>
    </submittedName>
</protein>
<feature type="region of interest" description="Disordered" evidence="1">
    <location>
        <begin position="95"/>
        <end position="116"/>
    </location>
</feature>
<reference evidence="2 3" key="1">
    <citation type="submission" date="2024-09" db="EMBL/GenBank/DDBJ databases">
        <title>Chromosome-scale assembly of Riccia sorocarpa.</title>
        <authorList>
            <person name="Paukszto L."/>
        </authorList>
    </citation>
    <scope>NUCLEOTIDE SEQUENCE [LARGE SCALE GENOMIC DNA]</scope>
    <source>
        <strain evidence="2">LP-2024</strain>
        <tissue evidence="2">Aerial parts of the thallus</tissue>
    </source>
</reference>
<dbReference type="Proteomes" id="UP001633002">
    <property type="component" value="Unassembled WGS sequence"/>
</dbReference>
<proteinExistence type="predicted"/>
<accession>A0ABD3GCI3</accession>
<evidence type="ECO:0000256" key="1">
    <source>
        <dbReference type="SAM" id="MobiDB-lite"/>
    </source>
</evidence>
<name>A0ABD3GCI3_9MARC</name>
<dbReference type="AlphaFoldDB" id="A0ABD3GCI3"/>
<dbReference type="EMBL" id="JBJQOH010000008">
    <property type="protein sequence ID" value="KAL3676860.1"/>
    <property type="molecule type" value="Genomic_DNA"/>
</dbReference>
<evidence type="ECO:0000313" key="2">
    <source>
        <dbReference type="EMBL" id="KAL3676860.1"/>
    </source>
</evidence>
<keyword evidence="3" id="KW-1185">Reference proteome</keyword>
<gene>
    <name evidence="2" type="ORF">R1sor_026808</name>
</gene>
<comment type="caution">
    <text evidence="2">The sequence shown here is derived from an EMBL/GenBank/DDBJ whole genome shotgun (WGS) entry which is preliminary data.</text>
</comment>
<evidence type="ECO:0000313" key="3">
    <source>
        <dbReference type="Proteomes" id="UP001633002"/>
    </source>
</evidence>